<dbReference type="GO" id="GO:0003677">
    <property type="term" value="F:DNA binding"/>
    <property type="evidence" value="ECO:0007669"/>
    <property type="project" value="InterPro"/>
</dbReference>
<evidence type="ECO:0000256" key="5">
    <source>
        <dbReference type="ARBA" id="ARBA00093760"/>
    </source>
</evidence>
<name>X1AZM0_9ZZZZ</name>
<evidence type="ECO:0000256" key="2">
    <source>
        <dbReference type="ARBA" id="ARBA00022747"/>
    </source>
</evidence>
<gene>
    <name evidence="7" type="ORF">S01H4_22554</name>
</gene>
<evidence type="ECO:0000256" key="1">
    <source>
        <dbReference type="ARBA" id="ARBA00022722"/>
    </source>
</evidence>
<comment type="caution">
    <text evidence="7">The sequence shown here is derived from an EMBL/GenBank/DDBJ whole genome shotgun (WGS) entry which is preliminary data.</text>
</comment>
<keyword evidence="4" id="KW-0378">Hydrolase</keyword>
<dbReference type="GO" id="GO:0009036">
    <property type="term" value="F:type II site-specific deoxyribonuclease activity"/>
    <property type="evidence" value="ECO:0007669"/>
    <property type="project" value="InterPro"/>
</dbReference>
<evidence type="ECO:0000256" key="6">
    <source>
        <dbReference type="ARBA" id="ARBA00093790"/>
    </source>
</evidence>
<keyword evidence="3" id="KW-0255">Endonuclease</keyword>
<organism evidence="7">
    <name type="scientific">marine sediment metagenome</name>
    <dbReference type="NCBI Taxonomy" id="412755"/>
    <lineage>
        <taxon>unclassified sequences</taxon>
        <taxon>metagenomes</taxon>
        <taxon>ecological metagenomes</taxon>
    </lineage>
</organism>
<dbReference type="AlphaFoldDB" id="X1AZM0"/>
<protein>
    <recommendedName>
        <fullName evidence="6">type II site-specific deoxyribonuclease</fullName>
        <ecNumber evidence="6">3.1.21.4</ecNumber>
    </recommendedName>
</protein>
<sequence length="199" mass="23169">SFVTTLGQSTYEEIARIISKETYGKAIKGHTYYSKINQKINQEINVVIKELNEGKRSPNWNEEIIRLNKLKTSASKVLIKLKITMDLYIPRFKNNIPFYAEIKSPKPNKDQCLQTKQKLLKVYFSEDWEGDYVFFAFPYNPYSSRNNYDHPHIKSVFKIPDSPKLLMGQEFWNFIGGNGCYLKLLELAKKAGEKINLLS</sequence>
<keyword evidence="1" id="KW-0540">Nuclease</keyword>
<dbReference type="EC" id="3.1.21.4" evidence="6"/>
<dbReference type="EMBL" id="BART01010355">
    <property type="protein sequence ID" value="GAG88185.1"/>
    <property type="molecule type" value="Genomic_DNA"/>
</dbReference>
<evidence type="ECO:0000313" key="7">
    <source>
        <dbReference type="EMBL" id="GAG88185.1"/>
    </source>
</evidence>
<evidence type="ECO:0000256" key="3">
    <source>
        <dbReference type="ARBA" id="ARBA00022759"/>
    </source>
</evidence>
<comment type="catalytic activity">
    <reaction evidence="5">
        <text>Endonucleolytic cleavage of DNA to give specific double-stranded fragments with terminal 5'-phosphates.</text>
        <dbReference type="EC" id="3.1.21.4"/>
    </reaction>
</comment>
<dbReference type="Pfam" id="PF09520">
    <property type="entry name" value="RE_TdeIII"/>
    <property type="match status" value="1"/>
</dbReference>
<dbReference type="GO" id="GO:0009307">
    <property type="term" value="P:DNA restriction-modification system"/>
    <property type="evidence" value="ECO:0007669"/>
    <property type="project" value="InterPro"/>
</dbReference>
<evidence type="ECO:0000256" key="4">
    <source>
        <dbReference type="ARBA" id="ARBA00022801"/>
    </source>
</evidence>
<accession>X1AZM0</accession>
<feature type="non-terminal residue" evidence="7">
    <location>
        <position position="1"/>
    </location>
</feature>
<dbReference type="InterPro" id="IPR019045">
    <property type="entry name" value="Restrct_endonuc_II_HinfI"/>
</dbReference>
<keyword evidence="2" id="KW-0680">Restriction system</keyword>
<proteinExistence type="predicted"/>
<reference evidence="7" key="1">
    <citation type="journal article" date="2014" name="Front. Microbiol.">
        <title>High frequency of phylogenetically diverse reductive dehalogenase-homologous genes in deep subseafloor sedimentary metagenomes.</title>
        <authorList>
            <person name="Kawai M."/>
            <person name="Futagami T."/>
            <person name="Toyoda A."/>
            <person name="Takaki Y."/>
            <person name="Nishi S."/>
            <person name="Hori S."/>
            <person name="Arai W."/>
            <person name="Tsubouchi T."/>
            <person name="Morono Y."/>
            <person name="Uchiyama I."/>
            <person name="Ito T."/>
            <person name="Fujiyama A."/>
            <person name="Inagaki F."/>
            <person name="Takami H."/>
        </authorList>
    </citation>
    <scope>NUCLEOTIDE SEQUENCE</scope>
    <source>
        <strain evidence="7">Expedition CK06-06</strain>
    </source>
</reference>